<evidence type="ECO:0000256" key="5">
    <source>
        <dbReference type="ARBA" id="ARBA00023329"/>
    </source>
</evidence>
<evidence type="ECO:0000259" key="9">
    <source>
        <dbReference type="Pfam" id="PF09268"/>
    </source>
</evidence>
<evidence type="ECO:0000256" key="1">
    <source>
        <dbReference type="ARBA" id="ARBA00009535"/>
    </source>
</evidence>
<gene>
    <name evidence="10" type="ORF">OsI_37138</name>
</gene>
<dbReference type="GO" id="GO:0009506">
    <property type="term" value="C:plasmodesma"/>
    <property type="evidence" value="ECO:0007669"/>
    <property type="project" value="TreeGrafter"/>
</dbReference>
<evidence type="ECO:0000256" key="4">
    <source>
        <dbReference type="ARBA" id="ARBA00023176"/>
    </source>
</evidence>
<reference evidence="10 11" key="1">
    <citation type="journal article" date="2005" name="PLoS Biol.">
        <title>The genomes of Oryza sativa: a history of duplications.</title>
        <authorList>
            <person name="Yu J."/>
            <person name="Wang J."/>
            <person name="Lin W."/>
            <person name="Li S."/>
            <person name="Li H."/>
            <person name="Zhou J."/>
            <person name="Ni P."/>
            <person name="Dong W."/>
            <person name="Hu S."/>
            <person name="Zeng C."/>
            <person name="Zhang J."/>
            <person name="Zhang Y."/>
            <person name="Li R."/>
            <person name="Xu Z."/>
            <person name="Li S."/>
            <person name="Li X."/>
            <person name="Zheng H."/>
            <person name="Cong L."/>
            <person name="Lin L."/>
            <person name="Yin J."/>
            <person name="Geng J."/>
            <person name="Li G."/>
            <person name="Shi J."/>
            <person name="Liu J."/>
            <person name="Lv H."/>
            <person name="Li J."/>
            <person name="Wang J."/>
            <person name="Deng Y."/>
            <person name="Ran L."/>
            <person name="Shi X."/>
            <person name="Wang X."/>
            <person name="Wu Q."/>
            <person name="Li C."/>
            <person name="Ren X."/>
            <person name="Wang J."/>
            <person name="Wang X."/>
            <person name="Li D."/>
            <person name="Liu D."/>
            <person name="Zhang X."/>
            <person name="Ji Z."/>
            <person name="Zhao W."/>
            <person name="Sun Y."/>
            <person name="Zhang Z."/>
            <person name="Bao J."/>
            <person name="Han Y."/>
            <person name="Dong L."/>
            <person name="Ji J."/>
            <person name="Chen P."/>
            <person name="Wu S."/>
            <person name="Liu J."/>
            <person name="Xiao Y."/>
            <person name="Bu D."/>
            <person name="Tan J."/>
            <person name="Yang L."/>
            <person name="Ye C."/>
            <person name="Zhang J."/>
            <person name="Xu J."/>
            <person name="Zhou Y."/>
            <person name="Yu Y."/>
            <person name="Zhang B."/>
            <person name="Zhuang S."/>
            <person name="Wei H."/>
            <person name="Liu B."/>
            <person name="Lei M."/>
            <person name="Yu H."/>
            <person name="Li Y."/>
            <person name="Xu H."/>
            <person name="Wei S."/>
            <person name="He X."/>
            <person name="Fang L."/>
            <person name="Zhang Z."/>
            <person name="Zhang Y."/>
            <person name="Huang X."/>
            <person name="Su Z."/>
            <person name="Tong W."/>
            <person name="Li J."/>
            <person name="Tong Z."/>
            <person name="Li S."/>
            <person name="Ye J."/>
            <person name="Wang L."/>
            <person name="Fang L."/>
            <person name="Lei T."/>
            <person name="Chen C."/>
            <person name="Chen H."/>
            <person name="Xu Z."/>
            <person name="Li H."/>
            <person name="Huang H."/>
            <person name="Zhang F."/>
            <person name="Xu H."/>
            <person name="Li N."/>
            <person name="Zhao C."/>
            <person name="Li S."/>
            <person name="Dong L."/>
            <person name="Huang Y."/>
            <person name="Li L."/>
            <person name="Xi Y."/>
            <person name="Qi Q."/>
            <person name="Li W."/>
            <person name="Zhang B."/>
            <person name="Hu W."/>
            <person name="Zhang Y."/>
            <person name="Tian X."/>
            <person name="Jiao Y."/>
            <person name="Liang X."/>
            <person name="Jin J."/>
            <person name="Gao L."/>
            <person name="Zheng W."/>
            <person name="Hao B."/>
            <person name="Liu S."/>
            <person name="Wang W."/>
            <person name="Yuan L."/>
            <person name="Cao M."/>
            <person name="McDermott J."/>
            <person name="Samudrala R."/>
            <person name="Wang J."/>
            <person name="Wong G.K."/>
            <person name="Yang H."/>
        </authorList>
    </citation>
    <scope>NUCLEOTIDE SEQUENCE [LARGE SCALE GENOMIC DNA]</scope>
    <source>
        <strain evidence="11">cv. 93-11</strain>
    </source>
</reference>
<dbReference type="EMBL" id="CM000137">
    <property type="protein sequence ID" value="EEC68683.1"/>
    <property type="molecule type" value="Genomic_DNA"/>
</dbReference>
<dbReference type="InterPro" id="IPR011990">
    <property type="entry name" value="TPR-like_helical_dom_sf"/>
</dbReference>
<feature type="repeat" description="CHCR" evidence="7">
    <location>
        <begin position="1226"/>
        <end position="1369"/>
    </location>
</feature>
<evidence type="ECO:0000256" key="6">
    <source>
        <dbReference type="PIRNR" id="PIRNR002290"/>
    </source>
</evidence>
<comment type="subcellular location">
    <subcellularLocation>
        <location evidence="6">Cytoplasmic vesicle membrane</location>
        <topology evidence="6">Peripheral membrane protein</topology>
        <orientation evidence="6">Cytoplasmic side</orientation>
    </subcellularLocation>
    <subcellularLocation>
        <location evidence="6">Membrane</location>
        <location evidence="6">Coated pit</location>
        <topology evidence="6">Peripheral membrane protein</topology>
        <orientation evidence="6">Cytoplasmic side</orientation>
    </subcellularLocation>
</comment>
<dbReference type="GO" id="GO:0009507">
    <property type="term" value="C:chloroplast"/>
    <property type="evidence" value="ECO:0007669"/>
    <property type="project" value="TreeGrafter"/>
</dbReference>
<dbReference type="Gene3D" id="1.25.40.10">
    <property type="entry name" value="Tetratricopeptide repeat domain"/>
    <property type="match status" value="3"/>
</dbReference>
<dbReference type="FunFam" id="1.25.40.10:FF:002055">
    <property type="entry name" value="Clathrin heavy chain 2"/>
    <property type="match status" value="1"/>
</dbReference>
<dbReference type="InterPro" id="IPR015348">
    <property type="entry name" value="Clathrin_H-chain_linker_core"/>
</dbReference>
<dbReference type="FunFam" id="1.25.40.730:FF:000002">
    <property type="entry name" value="Clathrin heavy chain"/>
    <property type="match status" value="1"/>
</dbReference>
<evidence type="ECO:0000256" key="8">
    <source>
        <dbReference type="SAM" id="Coils"/>
    </source>
</evidence>
<feature type="repeat" description="CHCR" evidence="7">
    <location>
        <begin position="1070"/>
        <end position="1223"/>
    </location>
</feature>
<evidence type="ECO:0000313" key="11">
    <source>
        <dbReference type="Proteomes" id="UP000007015"/>
    </source>
</evidence>
<comment type="similarity">
    <text evidence="1 6">Belongs to the clathrin heavy chain family.</text>
</comment>
<dbReference type="InterPro" id="IPR016341">
    <property type="entry name" value="Clathrin_heavy_chain"/>
</dbReference>
<dbReference type="PANTHER" id="PTHR10292:SF1">
    <property type="entry name" value="CLATHRIN HEAVY CHAIN"/>
    <property type="match status" value="1"/>
</dbReference>
<dbReference type="Gene3D" id="2.130.10.110">
    <property type="entry name" value="Clathrin heavy-chain terminal domain"/>
    <property type="match status" value="1"/>
</dbReference>
<dbReference type="GO" id="GO:0005198">
    <property type="term" value="F:structural molecule activity"/>
    <property type="evidence" value="ECO:0007669"/>
    <property type="project" value="InterPro"/>
</dbReference>
<feature type="repeat" description="CHCR" evidence="7">
    <location>
        <begin position="551"/>
        <end position="697"/>
    </location>
</feature>
<organism evidence="10 11">
    <name type="scientific">Oryza sativa subsp. indica</name>
    <name type="common">Rice</name>
    <dbReference type="NCBI Taxonomy" id="39946"/>
    <lineage>
        <taxon>Eukaryota</taxon>
        <taxon>Viridiplantae</taxon>
        <taxon>Streptophyta</taxon>
        <taxon>Embryophyta</taxon>
        <taxon>Tracheophyta</taxon>
        <taxon>Spermatophyta</taxon>
        <taxon>Magnoliopsida</taxon>
        <taxon>Liliopsida</taxon>
        <taxon>Poales</taxon>
        <taxon>Poaceae</taxon>
        <taxon>BOP clade</taxon>
        <taxon>Oryzoideae</taxon>
        <taxon>Oryzeae</taxon>
        <taxon>Oryzinae</taxon>
        <taxon>Oryza</taxon>
        <taxon>Oryza sativa</taxon>
    </lineage>
</organism>
<feature type="repeat" description="CHCR" evidence="7">
    <location>
        <begin position="700"/>
        <end position="839"/>
    </location>
</feature>
<dbReference type="InterPro" id="IPR016025">
    <property type="entry name" value="Clathrin_H-chain_N"/>
</dbReference>
<keyword evidence="3 6" id="KW-0472">Membrane</keyword>
<dbReference type="PANTHER" id="PTHR10292">
    <property type="entry name" value="CLATHRIN HEAVY CHAIN RELATED"/>
    <property type="match status" value="1"/>
</dbReference>
<keyword evidence="4 6" id="KW-0168">Coated pit</keyword>
<feature type="domain" description="Clathrin heavy chain linker core motif" evidence="9">
    <location>
        <begin position="344"/>
        <end position="367"/>
    </location>
</feature>
<dbReference type="FunFam" id="1.25.40.10:FF:000686">
    <property type="entry name" value="Clathrin heavy chain"/>
    <property type="match status" value="1"/>
</dbReference>
<evidence type="ECO:0000256" key="2">
    <source>
        <dbReference type="ARBA" id="ARBA00022737"/>
    </source>
</evidence>
<dbReference type="Gramene" id="BGIOSGA036849-TA">
    <property type="protein sequence ID" value="BGIOSGA036849-PA"/>
    <property type="gene ID" value="BGIOSGA036849"/>
</dbReference>
<dbReference type="OMA" id="WLKEDKX"/>
<keyword evidence="8" id="KW-0175">Coiled coil</keyword>
<dbReference type="Pfam" id="PF01394">
    <property type="entry name" value="Clathrin_propel"/>
    <property type="match status" value="2"/>
</dbReference>
<feature type="repeat" description="CHCR" evidence="7">
    <location>
        <begin position="846"/>
        <end position="1012"/>
    </location>
</feature>
<sequence length="1497" mass="169348">MAAANAPIAMREALTLTSLGIAPQFVTFTHVTMESEKYICVRETSPQNSVVIVDMAMPAQPLRRPITADSALMNPNTRILALKAQIPGTTQDHLQIFNIEAKTKIKSHQMPEQVVFWKWITPKLLGLVTQTSVYHWSIEGDSEPAKMFDRTANLANNQIINYRCDPSEKWLVLIGIAPGAPERPQLVKGNMQLFSVDQQRSQALEAHAASFASFKVVGNENPSTLICFASKTTNAGQITSKLHVIELGAQPGKPGFSKKQADLFFPPDFQDDFPVAMQISQKYGLIYVITKLGLLFVYDLETAAAVYRNRISPDPIFLTAESSASGGFYAINRRGQVLHATVNDATIVPFVSSQLNNLELAVNLAKRANLPGAENLVVQRFQELFAQTKYKEAAELAAESPQGLLRTPDTVAKFQSVPVQAGQTPPLLQYFGTLLTRGKLNAYESLELSRLVVNQNKKNLLENWLAEDKLECSEELGDLVKTVDNDLALKIYIKARATPKVVAAFAERREFDKILIYSKQVGYTPDYLFLLQTILRTDPQGAVNFALMMSQMEGGCPVDYNTITDLFLQRNMIREATAFLLDVLKPNLPEHAFLQTKVLEINLVTYPNVADAILANGMFSHYDRPRVAQLCEKAGLYLRALQHYTELPDIKRVMVNTHAIEPQALVEFFGTLSREWALECMKDLLLVNLRGNLQIVVQAAKEYSEQLGVDACIKLFEQFKSYEGLYFYLGAYLSSSEDPDIHFKYIEAAARTGQIKEVERVTRESNFYDAEKTKNFLMEAKLPDARPLINVCDRFGFVPDLTHYLYTNNMLRYVVERMDGDLWDKVLQPENEYRRQLIDQVVSTALPESKSPEQVSAAVKAFMTADLPHELIELLEKIVLQNSAFSGNFNLQNLLILTAIKADPSRVMDYVNRLDNFDGPAVGEVAVEAQLFEEAFAIFKKFNLNVQAVNVLLDNIRSIERAEELHSVLKKMLFGARLPRPSCVKVWQKAREPKVDGELIFAYAKIDRLSDIEEFILMPNVANLQNVGDRLYDEELYEAAKIIYAFISNWAKLAVTLVKLKQFQGAVDAARKANSAKTWKEVCFACVDAEEFRLAQICGLNIIVQVMIGGRLERAHMGIFTELGVLYARYRPEKLMEHIKLFSTRLNIPKLIRACDEQQHWKELTYLYIQYDEFDNAATTIMNHSPDAWDHMQFKDVAVKVANVELYYKAVHFYLQEHPDLINDLLNVLALRLDHTRVVDIMRKAGQLHLVKPYMVAVQSNNVSAVNESLNELYVEEEDYERLRESVDMHDNFDQIGLAQKLEKHELLEMRRIAAYIYKKAGRWKQSIALSKKDNMYKDCMETCSQSGDRELSEDLLVYFIEQGKKECFASCLFICYDLIRADVALELAWMNNMVDFAFPYLLQFIREYTSKVDELVKDRIESQNEVRAKEKEEKDLVAQQNMYAQLLPLALPAPPGMGGPPPPMGMPGMPPMGGMGMPPMGPGPMPAYGMPPMGSY</sequence>
<dbReference type="InterPro" id="IPR055358">
    <property type="entry name" value="CHCR"/>
</dbReference>
<dbReference type="SUPFAM" id="SSF48371">
    <property type="entry name" value="ARM repeat"/>
    <property type="match status" value="4"/>
</dbReference>
<name>B8BNS6_ORYSI</name>
<dbReference type="Proteomes" id="UP000007015">
    <property type="component" value="Chromosome 12"/>
</dbReference>
<evidence type="ECO:0000256" key="3">
    <source>
        <dbReference type="ARBA" id="ARBA00023136"/>
    </source>
</evidence>
<dbReference type="InterPro" id="IPR000547">
    <property type="entry name" value="Clathrin_H-chain/VPS_repeat"/>
</dbReference>
<dbReference type="GO" id="GO:0006886">
    <property type="term" value="P:intracellular protein transport"/>
    <property type="evidence" value="ECO:0007669"/>
    <property type="project" value="UniProtKB-UniRule"/>
</dbReference>
<evidence type="ECO:0000313" key="10">
    <source>
        <dbReference type="EMBL" id="EEC68683.1"/>
    </source>
</evidence>
<dbReference type="Pfam" id="PF13838">
    <property type="entry name" value="Clathrin_H_link"/>
    <property type="match status" value="1"/>
</dbReference>
<dbReference type="Pfam" id="PF09268">
    <property type="entry name" value="Clathrin-link"/>
    <property type="match status" value="1"/>
</dbReference>
<keyword evidence="11" id="KW-1185">Reference proteome</keyword>
<keyword evidence="2" id="KW-0677">Repeat</keyword>
<dbReference type="PIRSF" id="PIRSF002290">
    <property type="entry name" value="Clathrin_H_chain"/>
    <property type="match status" value="1"/>
</dbReference>
<dbReference type="FunFam" id="2.130.10.110:FF:000002">
    <property type="entry name" value="Clathrin heavy chain"/>
    <property type="match status" value="1"/>
</dbReference>
<keyword evidence="5 6" id="KW-0968">Cytoplasmic vesicle</keyword>
<dbReference type="SMART" id="SM00299">
    <property type="entry name" value="CLH"/>
    <property type="match status" value="6"/>
</dbReference>
<protein>
    <recommendedName>
        <fullName evidence="6">Clathrin heavy chain</fullName>
    </recommendedName>
</protein>
<evidence type="ECO:0000256" key="7">
    <source>
        <dbReference type="PROSITE-ProRule" id="PRU01006"/>
    </source>
</evidence>
<dbReference type="InterPro" id="IPR022365">
    <property type="entry name" value="Clathrin_H-chain_propeller_rpt"/>
</dbReference>
<dbReference type="GO" id="GO:0071439">
    <property type="term" value="C:clathrin complex"/>
    <property type="evidence" value="ECO:0007669"/>
    <property type="project" value="InterPro"/>
</dbReference>
<dbReference type="GO" id="GO:0032051">
    <property type="term" value="F:clathrin light chain binding"/>
    <property type="evidence" value="ECO:0007669"/>
    <property type="project" value="InterPro"/>
</dbReference>
<dbReference type="HOGENOM" id="CLU_002136_0_0_1"/>
<dbReference type="STRING" id="39946.B8BNS6"/>
<dbReference type="Gene3D" id="1.25.40.730">
    <property type="match status" value="1"/>
</dbReference>
<proteinExistence type="inferred from homology"/>
<dbReference type="SUPFAM" id="SSF50989">
    <property type="entry name" value="Clathrin heavy-chain terminal domain"/>
    <property type="match status" value="1"/>
</dbReference>
<dbReference type="Pfam" id="PF00637">
    <property type="entry name" value="Clathrin"/>
    <property type="match status" value="6"/>
</dbReference>
<accession>B8BNS6</accession>
<comment type="function">
    <text evidence="6">Clathrin is the major protein of the polyhedral coat of coated pits and vesicles.</text>
</comment>
<dbReference type="GO" id="GO:0030130">
    <property type="term" value="C:clathrin coat of trans-Golgi network vesicle"/>
    <property type="evidence" value="ECO:0007669"/>
    <property type="project" value="InterPro"/>
</dbReference>
<dbReference type="PROSITE" id="PS50236">
    <property type="entry name" value="CHCR"/>
    <property type="match status" value="5"/>
</dbReference>
<feature type="coiled-coil region" evidence="8">
    <location>
        <begin position="1406"/>
        <end position="1433"/>
    </location>
</feature>
<dbReference type="GO" id="GO:0030132">
    <property type="term" value="C:clathrin coat of coated pit"/>
    <property type="evidence" value="ECO:0007669"/>
    <property type="project" value="InterPro"/>
</dbReference>
<dbReference type="GO" id="GO:0006898">
    <property type="term" value="P:receptor-mediated endocytosis"/>
    <property type="evidence" value="ECO:0007669"/>
    <property type="project" value="TreeGrafter"/>
</dbReference>
<dbReference type="InterPro" id="IPR016024">
    <property type="entry name" value="ARM-type_fold"/>
</dbReference>